<evidence type="ECO:0000256" key="3">
    <source>
        <dbReference type="ARBA" id="ARBA00023163"/>
    </source>
</evidence>
<dbReference type="PANTHER" id="PTHR30146:SF109">
    <property type="entry name" value="HTH-TYPE TRANSCRIPTIONAL REGULATOR GALS"/>
    <property type="match status" value="1"/>
</dbReference>
<dbReference type="Pfam" id="PF00356">
    <property type="entry name" value="LacI"/>
    <property type="match status" value="1"/>
</dbReference>
<proteinExistence type="predicted"/>
<dbReference type="InterPro" id="IPR010982">
    <property type="entry name" value="Lambda_DNA-bd_dom_sf"/>
</dbReference>
<dbReference type="PROSITE" id="PS50932">
    <property type="entry name" value="HTH_LACI_2"/>
    <property type="match status" value="1"/>
</dbReference>
<evidence type="ECO:0000313" key="5">
    <source>
        <dbReference type="EMBL" id="MEX6689276.1"/>
    </source>
</evidence>
<keyword evidence="6" id="KW-1185">Reference proteome</keyword>
<dbReference type="Proteomes" id="UP001560573">
    <property type="component" value="Unassembled WGS sequence"/>
</dbReference>
<dbReference type="SUPFAM" id="SSF53822">
    <property type="entry name" value="Periplasmic binding protein-like I"/>
    <property type="match status" value="1"/>
</dbReference>
<evidence type="ECO:0000256" key="1">
    <source>
        <dbReference type="ARBA" id="ARBA00023015"/>
    </source>
</evidence>
<dbReference type="Gene3D" id="1.10.260.40">
    <property type="entry name" value="lambda repressor-like DNA-binding domains"/>
    <property type="match status" value="1"/>
</dbReference>
<dbReference type="EMBL" id="JAULBC010000006">
    <property type="protein sequence ID" value="MEX6689276.1"/>
    <property type="molecule type" value="Genomic_DNA"/>
</dbReference>
<keyword evidence="2 5" id="KW-0238">DNA-binding</keyword>
<evidence type="ECO:0000259" key="4">
    <source>
        <dbReference type="PROSITE" id="PS50932"/>
    </source>
</evidence>
<dbReference type="RefSeq" id="WP_369330684.1">
    <property type="nucleotide sequence ID" value="NZ_JAULBC010000006.1"/>
</dbReference>
<dbReference type="SUPFAM" id="SSF47413">
    <property type="entry name" value="lambda repressor-like DNA-binding domains"/>
    <property type="match status" value="1"/>
</dbReference>
<dbReference type="InterPro" id="IPR028082">
    <property type="entry name" value="Peripla_BP_I"/>
</dbReference>
<dbReference type="Pfam" id="PF13377">
    <property type="entry name" value="Peripla_BP_3"/>
    <property type="match status" value="1"/>
</dbReference>
<dbReference type="SMART" id="SM00354">
    <property type="entry name" value="HTH_LACI"/>
    <property type="match status" value="1"/>
</dbReference>
<dbReference type="Gene3D" id="3.40.50.2300">
    <property type="match status" value="2"/>
</dbReference>
<evidence type="ECO:0000313" key="6">
    <source>
        <dbReference type="Proteomes" id="UP001560573"/>
    </source>
</evidence>
<gene>
    <name evidence="5" type="ORF">QTN47_17335</name>
</gene>
<accession>A0ABV3ZHB4</accession>
<name>A0ABV3ZHB4_9BACT</name>
<evidence type="ECO:0000256" key="2">
    <source>
        <dbReference type="ARBA" id="ARBA00023125"/>
    </source>
</evidence>
<reference evidence="5 6" key="1">
    <citation type="submission" date="2023-07" db="EMBL/GenBank/DDBJ databases">
        <authorList>
            <person name="Lian W.-H."/>
        </authorList>
    </citation>
    <scope>NUCLEOTIDE SEQUENCE [LARGE SCALE GENOMIC DNA]</scope>
    <source>
        <strain evidence="5 6">SYSU DXS3180</strain>
    </source>
</reference>
<keyword evidence="3" id="KW-0804">Transcription</keyword>
<dbReference type="InterPro" id="IPR000843">
    <property type="entry name" value="HTH_LacI"/>
</dbReference>
<dbReference type="CDD" id="cd01392">
    <property type="entry name" value="HTH_LacI"/>
    <property type="match status" value="1"/>
</dbReference>
<dbReference type="GO" id="GO:0003677">
    <property type="term" value="F:DNA binding"/>
    <property type="evidence" value="ECO:0007669"/>
    <property type="project" value="UniProtKB-KW"/>
</dbReference>
<feature type="domain" description="HTH lacI-type" evidence="4">
    <location>
        <begin position="5"/>
        <end position="59"/>
    </location>
</feature>
<dbReference type="CDD" id="cd06267">
    <property type="entry name" value="PBP1_LacI_sugar_binding-like"/>
    <property type="match status" value="1"/>
</dbReference>
<keyword evidence="1" id="KW-0805">Transcription regulation</keyword>
<dbReference type="InterPro" id="IPR046335">
    <property type="entry name" value="LacI/GalR-like_sensor"/>
</dbReference>
<dbReference type="PANTHER" id="PTHR30146">
    <property type="entry name" value="LACI-RELATED TRANSCRIPTIONAL REPRESSOR"/>
    <property type="match status" value="1"/>
</dbReference>
<comment type="caution">
    <text evidence="5">The sequence shown here is derived from an EMBL/GenBank/DDBJ whole genome shotgun (WGS) entry which is preliminary data.</text>
</comment>
<protein>
    <submittedName>
        <fullName evidence="5">LacI family DNA-binding transcriptional regulator</fullName>
    </submittedName>
</protein>
<sequence>MNKDITIYDIAKELNISAATVSRALKDHSGINGNTRKRVVEKARQMGYRSNFFASNLRKRKTNTIGVIIPRLNSHFVSTAIAAMEKVASAAGYNIIISQSNESGSKEIINAQTMFDNRVDGLLVSLAYDTDTVNHFSKFAEKNIPVIFFDRVPESTEQVSIVIDNYRNGYDITKHLIEQGCKRIAHVTANLKRNVYNERFSGYKHALMDAGINFSDDLVFSCDLSEQASTEVAAKILSMKKLPDGLFAANDMSAACCIRVFKQNGLKIPKDIAIAGFNNDPVSRLIEPNITTVNYPAFQMGEMAATYMINHLAGLTNILITNKIILKSEVLIRESSLRKKS</sequence>
<organism evidence="5 6">
    <name type="scientific">Danxiaibacter flavus</name>
    <dbReference type="NCBI Taxonomy" id="3049108"/>
    <lineage>
        <taxon>Bacteria</taxon>
        <taxon>Pseudomonadati</taxon>
        <taxon>Bacteroidota</taxon>
        <taxon>Chitinophagia</taxon>
        <taxon>Chitinophagales</taxon>
        <taxon>Chitinophagaceae</taxon>
        <taxon>Danxiaibacter</taxon>
    </lineage>
</organism>